<dbReference type="STRING" id="212667.VFDL14_05950"/>
<dbReference type="GO" id="GO:0016020">
    <property type="term" value="C:membrane"/>
    <property type="evidence" value="ECO:0007669"/>
    <property type="project" value="InterPro"/>
</dbReference>
<name>A0A066UWN0_9VIBR</name>
<accession>A0A066UWN0</accession>
<dbReference type="RefSeq" id="WP_032549294.1">
    <property type="nucleotide sequence ID" value="NZ_JFFR01000002.1"/>
</dbReference>
<dbReference type="Pfam" id="PF03160">
    <property type="entry name" value="Calx-beta"/>
    <property type="match status" value="1"/>
</dbReference>
<evidence type="ECO:0000256" key="1">
    <source>
        <dbReference type="ARBA" id="ARBA00022729"/>
    </source>
</evidence>
<evidence type="ECO:0000313" key="6">
    <source>
        <dbReference type="Proteomes" id="UP000027219"/>
    </source>
</evidence>
<dbReference type="InterPro" id="IPR003644">
    <property type="entry name" value="Calx_beta"/>
</dbReference>
<dbReference type="PROSITE" id="PS51257">
    <property type="entry name" value="PROKAR_LIPOPROTEIN"/>
    <property type="match status" value="1"/>
</dbReference>
<keyword evidence="1" id="KW-0732">Signal</keyword>
<evidence type="ECO:0000256" key="3">
    <source>
        <dbReference type="ARBA" id="ARBA00022837"/>
    </source>
</evidence>
<keyword evidence="6" id="KW-1185">Reference proteome</keyword>
<comment type="caution">
    <text evidence="5">The sequence shown here is derived from an EMBL/GenBank/DDBJ whole genome shotgun (WGS) entry which is preliminary data.</text>
</comment>
<dbReference type="Gene3D" id="2.60.40.2030">
    <property type="match status" value="2"/>
</dbReference>
<dbReference type="InterPro" id="IPR038081">
    <property type="entry name" value="CalX-like_sf"/>
</dbReference>
<reference evidence="5 6" key="1">
    <citation type="submission" date="2014-02" db="EMBL/GenBank/DDBJ databases">
        <title>Vibrio fortis Dalian14 Genome Sequencing.</title>
        <authorList>
            <person name="Wang Y."/>
            <person name="Song L."/>
            <person name="Liu G."/>
            <person name="Ding J."/>
        </authorList>
    </citation>
    <scope>NUCLEOTIDE SEQUENCE [LARGE SCALE GENOMIC DNA]</scope>
    <source>
        <strain evidence="5 6">Dalian14</strain>
    </source>
</reference>
<evidence type="ECO:0000256" key="2">
    <source>
        <dbReference type="ARBA" id="ARBA00022737"/>
    </source>
</evidence>
<evidence type="ECO:0000259" key="4">
    <source>
        <dbReference type="Pfam" id="PF03160"/>
    </source>
</evidence>
<keyword evidence="3" id="KW-0106">Calcium</keyword>
<dbReference type="AlphaFoldDB" id="A0A066UWN0"/>
<dbReference type="EMBL" id="JFFR01000002">
    <property type="protein sequence ID" value="KDN30272.1"/>
    <property type="molecule type" value="Genomic_DNA"/>
</dbReference>
<dbReference type="OrthoDB" id="9815730at2"/>
<gene>
    <name evidence="5" type="ORF">VFDL14_05950</name>
</gene>
<evidence type="ECO:0000313" key="5">
    <source>
        <dbReference type="EMBL" id="KDN30272.1"/>
    </source>
</evidence>
<proteinExistence type="predicted"/>
<keyword evidence="2" id="KW-0677">Repeat</keyword>
<feature type="domain" description="Calx-beta" evidence="4">
    <location>
        <begin position="50"/>
        <end position="157"/>
    </location>
</feature>
<dbReference type="Proteomes" id="UP000027219">
    <property type="component" value="Unassembled WGS sequence"/>
</dbReference>
<dbReference type="SUPFAM" id="SSF141072">
    <property type="entry name" value="CalX-like"/>
    <property type="match status" value="2"/>
</dbReference>
<protein>
    <recommendedName>
        <fullName evidence="4">Calx-beta domain-containing protein</fullName>
    </recommendedName>
</protein>
<dbReference type="GO" id="GO:0007154">
    <property type="term" value="P:cell communication"/>
    <property type="evidence" value="ECO:0007669"/>
    <property type="project" value="InterPro"/>
</dbReference>
<sequence length="538" mass="57259">MDRNKPSWPLNAVSVILLTSLFTGCQSGHEDSGDGSTNPTAVSISIPETLSVTEPSSGSSTEGVTVTLSEALTSDVNLTITTSNVTARSTGDFRNYDPLSSSVVTIPAGSTTATLPLNVLHNNVFEGAKTLQYSITAPSSSTYTITNNQTTVTINDANSQPTIGFSNSLSTVVEGDSVVQQMVLSNYSSQDVTITLVQTGIAASDDYTVDMASLNVTLSAETLTSDITFSAKDDGFNEGGESVIYTMTEVGNATIDSAKNTLAFYIPGQKNFNDTGYVTYYDGTTFDSTTPPASHPNQDAKYGLDTADDIEHSDGEYGFRYTKIDAHGNPIDPSSTNWRCVKDEHTGLYIEAKQAPTALPSQSDIDTWVENHKNDPDAYPYPYGAESSMWRSSSYTYTWYDADGTTNGGYAGAPNDALYSEGPISSECAYPNDNSGTRNCNTSSYISSLNSYAICGITDWRLPSPVEARSFINFNVGTSPSGSVNFFPNLGDHLFTHSSSVKQDGSARCIDSQTGELELCNKNITGSTGIVAVSGGIE</sequence>
<organism evidence="5 6">
    <name type="scientific">Vibrio fortis</name>
    <dbReference type="NCBI Taxonomy" id="212667"/>
    <lineage>
        <taxon>Bacteria</taxon>
        <taxon>Pseudomonadati</taxon>
        <taxon>Pseudomonadota</taxon>
        <taxon>Gammaproteobacteria</taxon>
        <taxon>Vibrionales</taxon>
        <taxon>Vibrionaceae</taxon>
        <taxon>Vibrio</taxon>
    </lineage>
</organism>